<keyword evidence="3" id="KW-0808">Transferase</keyword>
<dbReference type="InterPro" id="IPR036320">
    <property type="entry name" value="Glycosyl_Trfase_fam3_N_dom_sf"/>
</dbReference>
<keyword evidence="2" id="KW-0328">Glycosyltransferase</keyword>
<dbReference type="RefSeq" id="WP_378018340.1">
    <property type="nucleotide sequence ID" value="NZ_JBHSKT010000010.1"/>
</dbReference>
<dbReference type="SMART" id="SM00941">
    <property type="entry name" value="PYNP_C"/>
    <property type="match status" value="1"/>
</dbReference>
<dbReference type="InterPro" id="IPR000312">
    <property type="entry name" value="Glycosyl_Trfase_fam3"/>
</dbReference>
<dbReference type="InterPro" id="IPR013102">
    <property type="entry name" value="PYNP_C"/>
</dbReference>
<dbReference type="NCBIfam" id="TIGR02645">
    <property type="entry name" value="ARCH_P_rylase"/>
    <property type="match status" value="1"/>
</dbReference>
<dbReference type="InterPro" id="IPR036566">
    <property type="entry name" value="PYNP-like_C_sf"/>
</dbReference>
<accession>A0ABW0EFK4</accession>
<evidence type="ECO:0000313" key="6">
    <source>
        <dbReference type="EMBL" id="MFC5271981.1"/>
    </source>
</evidence>
<protein>
    <recommendedName>
        <fullName evidence="1">thymidine phosphorylase</fullName>
        <ecNumber evidence="1">2.4.2.4</ecNumber>
    </recommendedName>
</protein>
<dbReference type="InterPro" id="IPR017459">
    <property type="entry name" value="Glycosyl_Trfase_fam3_N_dom"/>
</dbReference>
<evidence type="ECO:0000313" key="7">
    <source>
        <dbReference type="Proteomes" id="UP001596161"/>
    </source>
</evidence>
<dbReference type="Pfam" id="PF07831">
    <property type="entry name" value="PYNP_C"/>
    <property type="match status" value="1"/>
</dbReference>
<evidence type="ECO:0000256" key="1">
    <source>
        <dbReference type="ARBA" id="ARBA00011892"/>
    </source>
</evidence>
<dbReference type="Gene3D" id="3.90.1170.30">
    <property type="entry name" value="Pyrimidine nucleoside phosphorylase-like, C-terminal domain"/>
    <property type="match status" value="1"/>
</dbReference>
<dbReference type="NCBIfam" id="NF003338">
    <property type="entry name" value="PRK04350.1"/>
    <property type="match status" value="1"/>
</dbReference>
<dbReference type="InterPro" id="IPR028579">
    <property type="entry name" value="Thym_Pase_Put"/>
</dbReference>
<dbReference type="SUPFAM" id="SSF47648">
    <property type="entry name" value="Nucleoside phosphorylase/phosphoribosyltransferase N-terminal domain"/>
    <property type="match status" value="1"/>
</dbReference>
<keyword evidence="7" id="KW-1185">Reference proteome</keyword>
<dbReference type="SUPFAM" id="SSF54680">
    <property type="entry name" value="Pyrimidine nucleoside phosphorylase C-terminal domain"/>
    <property type="match status" value="1"/>
</dbReference>
<dbReference type="Gene3D" id="1.20.970.50">
    <property type="match status" value="1"/>
</dbReference>
<comment type="catalytic activity">
    <reaction evidence="4">
        <text>thymidine + phosphate = 2-deoxy-alpha-D-ribose 1-phosphate + thymine</text>
        <dbReference type="Rhea" id="RHEA:16037"/>
        <dbReference type="ChEBI" id="CHEBI:17748"/>
        <dbReference type="ChEBI" id="CHEBI:17821"/>
        <dbReference type="ChEBI" id="CHEBI:43474"/>
        <dbReference type="ChEBI" id="CHEBI:57259"/>
        <dbReference type="EC" id="2.4.2.4"/>
    </reaction>
</comment>
<reference evidence="7" key="1">
    <citation type="journal article" date="2019" name="Int. J. Syst. Evol. Microbiol.">
        <title>The Global Catalogue of Microorganisms (GCM) 10K type strain sequencing project: providing services to taxonomists for standard genome sequencing and annotation.</title>
        <authorList>
            <consortium name="The Broad Institute Genomics Platform"/>
            <consortium name="The Broad Institute Genome Sequencing Center for Infectious Disease"/>
            <person name="Wu L."/>
            <person name="Ma J."/>
        </authorList>
    </citation>
    <scope>NUCLEOTIDE SEQUENCE [LARGE SCALE GENOMIC DNA]</scope>
    <source>
        <strain evidence="7">KACC 12602</strain>
    </source>
</reference>
<dbReference type="Pfam" id="PF02885">
    <property type="entry name" value="Glycos_trans_3N"/>
    <property type="match status" value="1"/>
</dbReference>
<organism evidence="6 7">
    <name type="scientific">Adhaeribacter terreus</name>
    <dbReference type="NCBI Taxonomy" id="529703"/>
    <lineage>
        <taxon>Bacteria</taxon>
        <taxon>Pseudomonadati</taxon>
        <taxon>Bacteroidota</taxon>
        <taxon>Cytophagia</taxon>
        <taxon>Cytophagales</taxon>
        <taxon>Hymenobacteraceae</taxon>
        <taxon>Adhaeribacter</taxon>
    </lineage>
</organism>
<dbReference type="EMBL" id="JBHSKT010000010">
    <property type="protein sequence ID" value="MFC5271981.1"/>
    <property type="molecule type" value="Genomic_DNA"/>
</dbReference>
<dbReference type="Pfam" id="PF00591">
    <property type="entry name" value="Glycos_transf_3"/>
    <property type="match status" value="1"/>
</dbReference>
<sequence length="508" mass="54766">MDFINPDHTSWPANILKVHAIGIDTYLENVIYLRADCEVCKSEGFKALTRVVVSFREVEIVATLNVVYSELIHHNEAGLSQIAMKRLNVQNGDLVRIDHLDPVNSLGLVRSKMYGNELAEEAYQQIIHDIVKGRYSNIEVAAFITACSANNLTIPEITGLTKAMIFSGKRLNWNKDMVPDKHCVGGLPGNRTTPIVVSILAAAGLTIPKTSSKAITSPAGTADVISTFTNANLTLEELQYVVQKENGCMAWGGGVHLSPADDLLITVEKALDVDSEGQMIASVLSKKVAAGATHVVIDIPVGKTAKVRSAEEAEVIRQKMEAVAAAINLKLKVVLTDGSQPVGRGIGPALEALDVLAVLRNEENAPEDLRERAVMLAAEMLEISGTVGQGQGKVRASEILLSGEAYQKFLRICKAQGGFREPVVGKFTFEVLSTVFGKVLEIDNRKLARIAKLAGAPKAKGAGMLFLSPLGREIQVGDVLFTLYAEAEGELEYAKEFLSNLNEVLVIG</sequence>
<dbReference type="Gene3D" id="2.40.40.20">
    <property type="match status" value="1"/>
</dbReference>
<dbReference type="PANTHER" id="PTHR10515">
    <property type="entry name" value="THYMIDINE PHOSPHORYLASE"/>
    <property type="match status" value="1"/>
</dbReference>
<proteinExistence type="inferred from homology"/>
<name>A0ABW0EFK4_9BACT</name>
<evidence type="ECO:0000256" key="4">
    <source>
        <dbReference type="ARBA" id="ARBA00048550"/>
    </source>
</evidence>
<dbReference type="InterPro" id="IPR035902">
    <property type="entry name" value="Nuc_phospho_transferase"/>
</dbReference>
<dbReference type="Proteomes" id="UP001596161">
    <property type="component" value="Unassembled WGS sequence"/>
</dbReference>
<evidence type="ECO:0000256" key="3">
    <source>
        <dbReference type="ARBA" id="ARBA00022679"/>
    </source>
</evidence>
<dbReference type="Gene3D" id="3.40.1030.10">
    <property type="entry name" value="Nucleoside phosphorylase/phosphoribosyltransferase catalytic domain"/>
    <property type="match status" value="1"/>
</dbReference>
<dbReference type="HAMAP" id="MF_00703">
    <property type="entry name" value="Thymid_phosp_2"/>
    <property type="match status" value="1"/>
</dbReference>
<feature type="domain" description="Pyrimidine nucleoside phosphorylase C-terminal" evidence="5">
    <location>
        <begin position="438"/>
        <end position="505"/>
    </location>
</feature>
<dbReference type="SUPFAM" id="SSF52418">
    <property type="entry name" value="Nucleoside phosphorylase/phosphoribosyltransferase catalytic domain"/>
    <property type="match status" value="1"/>
</dbReference>
<evidence type="ECO:0000256" key="2">
    <source>
        <dbReference type="ARBA" id="ARBA00022676"/>
    </source>
</evidence>
<dbReference type="EC" id="2.4.2.4" evidence="1"/>
<gene>
    <name evidence="6" type="ORF">ACFPIB_15290</name>
</gene>
<evidence type="ECO:0000259" key="5">
    <source>
        <dbReference type="SMART" id="SM00941"/>
    </source>
</evidence>
<comment type="caution">
    <text evidence="6">The sequence shown here is derived from an EMBL/GenBank/DDBJ whole genome shotgun (WGS) entry which is preliminary data.</text>
</comment>
<dbReference type="InterPro" id="IPR013466">
    <property type="entry name" value="Thymidine/AMP_Pase"/>
</dbReference>
<dbReference type="PANTHER" id="PTHR10515:SF0">
    <property type="entry name" value="THYMIDINE PHOSPHORYLASE"/>
    <property type="match status" value="1"/>
</dbReference>
<dbReference type="InterPro" id="IPR000053">
    <property type="entry name" value="Thymidine/pyrmidine_PPase"/>
</dbReference>